<gene>
    <name evidence="1" type="ORF">AAS21_gp120</name>
</gene>
<reference evidence="1 2" key="1">
    <citation type="submission" date="2019-04" db="EMBL/GenBank/DDBJ databases">
        <title>Complete genome sequence of Pantoea bacteriophage vB_PagS_AAS21.</title>
        <authorList>
            <person name="Truncaite L."/>
            <person name="Simoliuniene M."/>
            <person name="Zajanckauskaite A."/>
            <person name="Meskys R."/>
            <person name="Simoliunas E."/>
        </authorList>
    </citation>
    <scope>NUCLEOTIDE SEQUENCE [LARGE SCALE GENOMIC DNA]</scope>
</reference>
<sequence>MKIYAVYYEGLWLGGCAIVIAASEYEAMKLVANDPKTVNPQNMTVKLATSDLTKPGVIYNDNGNY</sequence>
<accession>A0A4Y5P1M2</accession>
<evidence type="ECO:0000313" key="1">
    <source>
        <dbReference type="EMBL" id="QCW23858.1"/>
    </source>
</evidence>
<dbReference type="EMBL" id="MK770119">
    <property type="protein sequence ID" value="QCW23858.1"/>
    <property type="molecule type" value="Genomic_DNA"/>
</dbReference>
<organism evidence="1 2">
    <name type="scientific">Pantoea phage vB_PagS_AAS21</name>
    <dbReference type="NCBI Taxonomy" id="2575261"/>
    <lineage>
        <taxon>Viruses</taxon>
        <taxon>Duplodnaviria</taxon>
        <taxon>Heunggongvirae</taxon>
        <taxon>Uroviricota</taxon>
        <taxon>Caudoviricetes</taxon>
        <taxon>Demerecviridae</taxon>
        <taxon>Keyvirus</taxon>
        <taxon>Keyvirus AAS21</taxon>
    </lineage>
</organism>
<evidence type="ECO:0000313" key="2">
    <source>
        <dbReference type="Proteomes" id="UP000308921"/>
    </source>
</evidence>
<keyword evidence="2" id="KW-1185">Reference proteome</keyword>
<protein>
    <submittedName>
        <fullName evidence="1">Uncharacterized protein</fullName>
    </submittedName>
</protein>
<dbReference type="Proteomes" id="UP000308921">
    <property type="component" value="Segment"/>
</dbReference>
<proteinExistence type="predicted"/>
<name>A0A4Y5P1M2_9CAUD</name>